<dbReference type="PATRIC" id="fig|45070.6.peg.3079"/>
<dbReference type="PROSITE" id="PS50215">
    <property type="entry name" value="ADAM_MEPRO"/>
    <property type="match status" value="1"/>
</dbReference>
<dbReference type="InterPro" id="IPR001590">
    <property type="entry name" value="Peptidase_M12B"/>
</dbReference>
<dbReference type="OrthoDB" id="5242130at2"/>
<evidence type="ECO:0000256" key="1">
    <source>
        <dbReference type="SAM" id="SignalP"/>
    </source>
</evidence>
<accession>A0A0W0WMD5</accession>
<feature type="signal peptide" evidence="1">
    <location>
        <begin position="1"/>
        <end position="19"/>
    </location>
</feature>
<name>A0A0W0WMD5_9GAMM</name>
<reference evidence="3 4" key="1">
    <citation type="submission" date="2015-11" db="EMBL/GenBank/DDBJ databases">
        <title>Genomic analysis of 38 Legionella species identifies large and diverse effector repertoires.</title>
        <authorList>
            <person name="Burstein D."/>
            <person name="Amaro F."/>
            <person name="Zusman T."/>
            <person name="Lifshitz Z."/>
            <person name="Cohen O."/>
            <person name="Gilbert J.A."/>
            <person name="Pupko T."/>
            <person name="Shuman H.A."/>
            <person name="Segal G."/>
        </authorList>
    </citation>
    <scope>NUCLEOTIDE SEQUENCE [LARGE SCALE GENOMIC DNA]</scope>
    <source>
        <strain evidence="3 4">ATCC 49506</strain>
    </source>
</reference>
<dbReference type="InterPro" id="IPR024079">
    <property type="entry name" value="MetalloPept_cat_dom_sf"/>
</dbReference>
<evidence type="ECO:0000259" key="2">
    <source>
        <dbReference type="PROSITE" id="PS50215"/>
    </source>
</evidence>
<organism evidence="3 4">
    <name type="scientific">Legionella nautarum</name>
    <dbReference type="NCBI Taxonomy" id="45070"/>
    <lineage>
        <taxon>Bacteria</taxon>
        <taxon>Pseudomonadati</taxon>
        <taxon>Pseudomonadota</taxon>
        <taxon>Gammaproteobacteria</taxon>
        <taxon>Legionellales</taxon>
        <taxon>Legionellaceae</taxon>
        <taxon>Legionella</taxon>
    </lineage>
</organism>
<dbReference type="PANTHER" id="PTHR11905">
    <property type="entry name" value="ADAM A DISINTEGRIN AND METALLOPROTEASE DOMAIN"/>
    <property type="match status" value="1"/>
</dbReference>
<proteinExistence type="predicted"/>
<dbReference type="Proteomes" id="UP000054725">
    <property type="component" value="Unassembled WGS sequence"/>
</dbReference>
<dbReference type="Pfam" id="PF13583">
    <property type="entry name" value="Reprolysin_4"/>
    <property type="match status" value="1"/>
</dbReference>
<gene>
    <name evidence="3" type="ORF">Lnau_2918</name>
</gene>
<feature type="chain" id="PRO_5006915653" evidence="1">
    <location>
        <begin position="20"/>
        <end position="738"/>
    </location>
</feature>
<dbReference type="AlphaFoldDB" id="A0A0W0WMD5"/>
<dbReference type="SUPFAM" id="SSF55486">
    <property type="entry name" value="Metalloproteases ('zincins'), catalytic domain"/>
    <property type="match status" value="1"/>
</dbReference>
<comment type="caution">
    <text evidence="3">The sequence shown here is derived from an EMBL/GenBank/DDBJ whole genome shotgun (WGS) entry which is preliminary data.</text>
</comment>
<dbReference type="Gene3D" id="3.40.390.10">
    <property type="entry name" value="Collagenase (Catalytic Domain)"/>
    <property type="match status" value="1"/>
</dbReference>
<sequence length="738" mass="79109">MTRMFIAVFLLAFSSLVSAQNYKVINNIIKDVKPASIPLDGKRLIQAKHYRTVEININRLYSALEKVPLRGGLRAGVPVLIELPLPDGSMRKYRVVENTTMHPQLAAKFPEIKTYDGYGVGKSAELVKFDITPHGFHAMILSPGKNTVFIDPLEKDNTQYYMVYKQKDFVSKKNMKCGVTGQSKPIKHLRQLRPSANFNACNLKTYRLAMAATAQYTAFHGGTVPLALAAEVTTVNRVNAVYETDMAITLQIIPNNDQIIYTDPLTQPYTSGRPPILLVENQANVTAVIGAANYDIGHVVDAAGSGLATLGCVCNSSEKAEGVTGGEQPIGDPFDVDFLAHEIGHQFGANHTQDNDCKRNPATAVEPGSGSTIMGYAGICPPNVQMNSSPYFHGISLQEMGDFVSGQGGTCPVETPIPQAPTILSTNGFAVVPANTPFALTTIATNNGGNNVLTYTWEQMDNQISIQPPLSDSPDGPNFRSISPSVSPTRFFPNLAAIANNGPFTWEVVPSVTRTMNFRTTVRANTPGGSCNSYVDVTLTTDASSGPFILTYPTAPNIVWLSGAQLPVTWNVANTDVPPVNATVVDILLSIDGGLSYPFALLSAVPNNGTAMVTVPAINTASARIMVRSANGTFFTTSANNFSIGLSSPTAPVLLRADRNRLNPTVAFIYYAGLDSAVFNNDVYLVNGVPGAIAALDRAHGRFVISNLFLPQQQVVSITVVRGGFSQTSNAITIPSIL</sequence>
<dbReference type="EMBL" id="LNYO01000024">
    <property type="protein sequence ID" value="KTD33270.1"/>
    <property type="molecule type" value="Genomic_DNA"/>
</dbReference>
<keyword evidence="4" id="KW-1185">Reference proteome</keyword>
<dbReference type="RefSeq" id="WP_058505875.1">
    <property type="nucleotide sequence ID" value="NZ_CAAAIF010000003.1"/>
</dbReference>
<dbReference type="STRING" id="45070.Lnau_2918"/>
<dbReference type="PANTHER" id="PTHR11905:SF159">
    <property type="entry name" value="ADAM METALLOPROTEASE"/>
    <property type="match status" value="1"/>
</dbReference>
<dbReference type="GO" id="GO:0006508">
    <property type="term" value="P:proteolysis"/>
    <property type="evidence" value="ECO:0007669"/>
    <property type="project" value="InterPro"/>
</dbReference>
<evidence type="ECO:0000313" key="3">
    <source>
        <dbReference type="EMBL" id="KTD33270.1"/>
    </source>
</evidence>
<keyword evidence="1" id="KW-0732">Signal</keyword>
<dbReference type="GO" id="GO:0004222">
    <property type="term" value="F:metalloendopeptidase activity"/>
    <property type="evidence" value="ECO:0007669"/>
    <property type="project" value="InterPro"/>
</dbReference>
<protein>
    <submittedName>
        <fullName evidence="3">Ser-Thr-rich glycosyl-phosphatidyl-inositol-anchored membrane family protein</fullName>
    </submittedName>
</protein>
<evidence type="ECO:0000313" key="4">
    <source>
        <dbReference type="Proteomes" id="UP000054725"/>
    </source>
</evidence>
<feature type="domain" description="Peptidase M12B" evidence="2">
    <location>
        <begin position="306"/>
        <end position="416"/>
    </location>
</feature>